<sequence>MLCHRGLLLLHSKCFIINSTVNNYYVEADFQDPSSLFGTNCHNLVDICLGPVDFYSDVAIYESQELDHVAHLIKEVINPNPVLKYVDDSLGSITMTTINEIEEQCQVVAEIPDQPIVELDDNFLELEKPTIGISDLERELDSLMKNTKIYLDKAREYMKKIEEIADFVDSQICDPPKKKIRNAFEAEEPIFDFEEEVEDEDSAEGEQEDSLIYHVEAIRDISSAYRDAGHEIKNAFMNLMVGKPYAKILDERPLMVPKLKSAKSIQGLRPQFINTILYSTVSNNAENMEIGSHWLDAPTISSTSKLKLCRFVLLPLGLLFIM</sequence>
<name>A0A158QHH1_RODNA</name>
<reference evidence="1 2" key="2">
    <citation type="submission" date="2018-11" db="EMBL/GenBank/DDBJ databases">
        <authorList>
            <consortium name="Pathogen Informatics"/>
        </authorList>
    </citation>
    <scope>NUCLEOTIDE SEQUENCE [LARGE SCALE GENOMIC DNA]</scope>
</reference>
<evidence type="ECO:0000313" key="1">
    <source>
        <dbReference type="EMBL" id="VDO03280.1"/>
    </source>
</evidence>
<dbReference type="WBParaSite" id="HNAJ_0000742401-mRNA-1">
    <property type="protein sequence ID" value="HNAJ_0000742401-mRNA-1"/>
    <property type="gene ID" value="HNAJ_0000742401"/>
</dbReference>
<dbReference type="OrthoDB" id="6258055at2759"/>
<accession>A0A158QHH1</accession>
<dbReference type="AlphaFoldDB" id="A0A158QHH1"/>
<evidence type="ECO:0000313" key="3">
    <source>
        <dbReference type="WBParaSite" id="HNAJ_0000742401-mRNA-1"/>
    </source>
</evidence>
<evidence type="ECO:0000313" key="2">
    <source>
        <dbReference type="Proteomes" id="UP000278807"/>
    </source>
</evidence>
<gene>
    <name evidence="1" type="ORF">HNAJ_LOCUS7420</name>
</gene>
<dbReference type="Proteomes" id="UP000278807">
    <property type="component" value="Unassembled WGS sequence"/>
</dbReference>
<keyword evidence="2" id="KW-1185">Reference proteome</keyword>
<protein>
    <submittedName>
        <fullName evidence="3">RNA-directed DNA polymerase, eukaryota, reverse transcriptase zinc-binding domain protein</fullName>
    </submittedName>
</protein>
<organism evidence="3">
    <name type="scientific">Rodentolepis nana</name>
    <name type="common">Dwarf tapeworm</name>
    <name type="synonym">Hymenolepis nana</name>
    <dbReference type="NCBI Taxonomy" id="102285"/>
    <lineage>
        <taxon>Eukaryota</taxon>
        <taxon>Metazoa</taxon>
        <taxon>Spiralia</taxon>
        <taxon>Lophotrochozoa</taxon>
        <taxon>Platyhelminthes</taxon>
        <taxon>Cestoda</taxon>
        <taxon>Eucestoda</taxon>
        <taxon>Cyclophyllidea</taxon>
        <taxon>Hymenolepididae</taxon>
        <taxon>Rodentolepis</taxon>
    </lineage>
</organism>
<dbReference type="EMBL" id="UZAE01012049">
    <property type="protein sequence ID" value="VDO03280.1"/>
    <property type="molecule type" value="Genomic_DNA"/>
</dbReference>
<reference evidence="3" key="1">
    <citation type="submission" date="2016-04" db="UniProtKB">
        <authorList>
            <consortium name="WormBaseParasite"/>
        </authorList>
    </citation>
    <scope>IDENTIFICATION</scope>
</reference>
<proteinExistence type="predicted"/>